<feature type="compositionally biased region" description="Low complexity" evidence="1">
    <location>
        <begin position="101"/>
        <end position="116"/>
    </location>
</feature>
<organism evidence="2 3">
    <name type="scientific">Marasmius tenuissimus</name>
    <dbReference type="NCBI Taxonomy" id="585030"/>
    <lineage>
        <taxon>Eukaryota</taxon>
        <taxon>Fungi</taxon>
        <taxon>Dikarya</taxon>
        <taxon>Basidiomycota</taxon>
        <taxon>Agaricomycotina</taxon>
        <taxon>Agaricomycetes</taxon>
        <taxon>Agaricomycetidae</taxon>
        <taxon>Agaricales</taxon>
        <taxon>Marasmiineae</taxon>
        <taxon>Marasmiaceae</taxon>
        <taxon>Marasmius</taxon>
    </lineage>
</organism>
<feature type="compositionally biased region" description="Gly residues" evidence="1">
    <location>
        <begin position="287"/>
        <end position="296"/>
    </location>
</feature>
<feature type="region of interest" description="Disordered" evidence="1">
    <location>
        <begin position="276"/>
        <end position="317"/>
    </location>
</feature>
<dbReference type="InterPro" id="IPR016159">
    <property type="entry name" value="Cullin_repeat-like_dom_sf"/>
</dbReference>
<comment type="caution">
    <text evidence="2">The sequence shown here is derived from an EMBL/GenBank/DDBJ whole genome shotgun (WGS) entry which is preliminary data.</text>
</comment>
<proteinExistence type="predicted"/>
<accession>A0ABR3A0X2</accession>
<dbReference type="Gene3D" id="1.20.1310.10">
    <property type="entry name" value="Cullin Repeats"/>
    <property type="match status" value="1"/>
</dbReference>
<reference evidence="2 3" key="1">
    <citation type="submission" date="2024-05" db="EMBL/GenBank/DDBJ databases">
        <title>A draft genome resource for the thread blight pathogen Marasmius tenuissimus strain MS-2.</title>
        <authorList>
            <person name="Yulfo-Soto G.E."/>
            <person name="Baruah I.K."/>
            <person name="Amoako-Attah I."/>
            <person name="Bukari Y."/>
            <person name="Meinhardt L.W."/>
            <person name="Bailey B.A."/>
            <person name="Cohen S.P."/>
        </authorList>
    </citation>
    <scope>NUCLEOTIDE SEQUENCE [LARGE SCALE GENOMIC DNA]</scope>
    <source>
        <strain evidence="2 3">MS-2</strain>
    </source>
</reference>
<name>A0ABR3A0X2_9AGAR</name>
<evidence type="ECO:0000256" key="1">
    <source>
        <dbReference type="SAM" id="MobiDB-lite"/>
    </source>
</evidence>
<gene>
    <name evidence="2" type="ORF">AAF712_005795</name>
</gene>
<feature type="region of interest" description="Disordered" evidence="1">
    <location>
        <begin position="1"/>
        <end position="35"/>
    </location>
</feature>
<dbReference type="SUPFAM" id="SSF74788">
    <property type="entry name" value="Cullin repeat-like"/>
    <property type="match status" value="1"/>
</dbReference>
<keyword evidence="3" id="KW-1185">Reference proteome</keyword>
<sequence length="375" mass="40081">MSSSSTSKGKGKETVSLPINRPLIQPLPNPATGSANPAASLSSLWAYLTPALDHIVKSPTNDTTRAPAIDMEFYSGVHSACYNYITSQAVTHTVTPTRKNTSSSSSTPTTPDTATSADLYDQLDKYFADTARELLLGAPQDSDLIHYIIPCFNRYSAGAQSANRLLNYVNRHYVKRAGDEDRGWLSIGDVFEHVAKNVKSTDTREQIAKKIKEKKGVELAKWGYVEGTAGATEGGVSLAEAEACAEAASPVDRIVHISSLAHRRFRTEFVEPLLAVPKTKKKKNKKGGGGGAGSGGSSSSSNLNGSGPPGPKGRLARAVKELLESEGGDEEEKVKSAAELAKMLKKVGVRPDHLLRKKLEKFVATRTVENGNGNS</sequence>
<feature type="compositionally biased region" description="Low complexity" evidence="1">
    <location>
        <begin position="297"/>
        <end position="306"/>
    </location>
</feature>
<protein>
    <submittedName>
        <fullName evidence="2">Uncharacterized protein</fullName>
    </submittedName>
</protein>
<evidence type="ECO:0000313" key="2">
    <source>
        <dbReference type="EMBL" id="KAL0067225.1"/>
    </source>
</evidence>
<evidence type="ECO:0000313" key="3">
    <source>
        <dbReference type="Proteomes" id="UP001437256"/>
    </source>
</evidence>
<feature type="region of interest" description="Disordered" evidence="1">
    <location>
        <begin position="94"/>
        <end position="116"/>
    </location>
</feature>
<dbReference type="Proteomes" id="UP001437256">
    <property type="component" value="Unassembled WGS sequence"/>
</dbReference>
<dbReference type="EMBL" id="JBBXMP010000028">
    <property type="protein sequence ID" value="KAL0067225.1"/>
    <property type="molecule type" value="Genomic_DNA"/>
</dbReference>